<sequence>MRDRIVTRASRRRRTPSQWCWSRVRAPHPARQHAHVCDARTTVRFDVARYRHSHSFQYPRQVKENKKEDQHDDNEKVECTNNYNKSDNNNGKSVTTVDDGYRGASEDEQAAVEEDAETNLLLQLLGAGDGDGDGDDDGKGNSARTASNHNQHTRMFPDPDDIDKLFERPKANKRGSASSLQASRCPPTPTRPTTRLVRSAPKPKILFPSLATDALKQDAS</sequence>
<evidence type="ECO:0000313" key="3">
    <source>
        <dbReference type="Proteomes" id="UP000007799"/>
    </source>
</evidence>
<feature type="compositionally biased region" description="Basic and acidic residues" evidence="1">
    <location>
        <begin position="61"/>
        <end position="78"/>
    </location>
</feature>
<organism evidence="3">
    <name type="scientific">Salpingoeca rosetta (strain ATCC 50818 / BSB-021)</name>
    <dbReference type="NCBI Taxonomy" id="946362"/>
    <lineage>
        <taxon>Eukaryota</taxon>
        <taxon>Choanoflagellata</taxon>
        <taxon>Craspedida</taxon>
        <taxon>Salpingoecidae</taxon>
        <taxon>Salpingoeca</taxon>
    </lineage>
</organism>
<name>F2UET3_SALR5</name>
<dbReference type="KEGG" id="sre:PTSG_06788"/>
<gene>
    <name evidence="2" type="ORF">PTSG_06788</name>
</gene>
<dbReference type="InParanoid" id="F2UET3"/>
<keyword evidence="3" id="KW-1185">Reference proteome</keyword>
<feature type="compositionally biased region" description="Low complexity" evidence="1">
    <location>
        <begin position="81"/>
        <end position="90"/>
    </location>
</feature>
<protein>
    <submittedName>
        <fullName evidence="2">Uncharacterized protein</fullName>
    </submittedName>
</protein>
<dbReference type="AlphaFoldDB" id="F2UET3"/>
<feature type="region of interest" description="Disordered" evidence="1">
    <location>
        <begin position="125"/>
        <end position="220"/>
    </location>
</feature>
<proteinExistence type="predicted"/>
<dbReference type="Proteomes" id="UP000007799">
    <property type="component" value="Unassembled WGS sequence"/>
</dbReference>
<dbReference type="RefSeq" id="XP_004992186.1">
    <property type="nucleotide sequence ID" value="XM_004992129.1"/>
</dbReference>
<feature type="region of interest" description="Disordered" evidence="1">
    <location>
        <begin position="56"/>
        <end position="100"/>
    </location>
</feature>
<dbReference type="EMBL" id="GL832971">
    <property type="protein sequence ID" value="EGD75133.1"/>
    <property type="molecule type" value="Genomic_DNA"/>
</dbReference>
<dbReference type="GeneID" id="16072745"/>
<evidence type="ECO:0000313" key="2">
    <source>
        <dbReference type="EMBL" id="EGD75133.1"/>
    </source>
</evidence>
<evidence type="ECO:0000256" key="1">
    <source>
        <dbReference type="SAM" id="MobiDB-lite"/>
    </source>
</evidence>
<accession>F2UET3</accession>
<reference evidence="2" key="1">
    <citation type="submission" date="2009-08" db="EMBL/GenBank/DDBJ databases">
        <title>Annotation of Salpingoeca rosetta.</title>
        <authorList>
            <consortium name="The Broad Institute Genome Sequencing Platform"/>
            <person name="Russ C."/>
            <person name="Cuomo C."/>
            <person name="Burger G."/>
            <person name="Gray M.W."/>
            <person name="Holland P.W.H."/>
            <person name="King N."/>
            <person name="Lang F.B.F."/>
            <person name="Roger A.J."/>
            <person name="Ruiz-Trillo I."/>
            <person name="Young S.K."/>
            <person name="Zeng Q."/>
            <person name="Gargeya S."/>
            <person name="Alvarado L."/>
            <person name="Berlin A."/>
            <person name="Chapman S.B."/>
            <person name="Chen Z."/>
            <person name="Freedman E."/>
            <person name="Gellesch M."/>
            <person name="Goldberg J."/>
            <person name="Griggs A."/>
            <person name="Gujja S."/>
            <person name="Heilman E."/>
            <person name="Heiman D."/>
            <person name="Howarth C."/>
            <person name="Mehta T."/>
            <person name="Neiman D."/>
            <person name="Pearson M."/>
            <person name="Roberts A."/>
            <person name="Saif S."/>
            <person name="Shea T."/>
            <person name="Shenoy N."/>
            <person name="Sisk P."/>
            <person name="Stolte C."/>
            <person name="Sykes S."/>
            <person name="White J."/>
            <person name="Yandava C."/>
            <person name="Haas B."/>
            <person name="Nusbaum C."/>
            <person name="Birren B."/>
        </authorList>
    </citation>
    <scope>NUCLEOTIDE SEQUENCE [LARGE SCALE GENOMIC DNA]</scope>
    <source>
        <strain evidence="2">ATCC 50818</strain>
    </source>
</reference>